<dbReference type="Pfam" id="PF19036">
    <property type="entry name" value="Fuz_longin_1"/>
    <property type="match status" value="1"/>
</dbReference>
<dbReference type="AlphaFoldDB" id="A0AAV0ADI8"/>
<feature type="domain" description="FUZ/MON1/HPS1 first Longin" evidence="1">
    <location>
        <begin position="11"/>
        <end position="76"/>
    </location>
</feature>
<dbReference type="GO" id="GO:0016192">
    <property type="term" value="P:vesicle-mediated transport"/>
    <property type="evidence" value="ECO:0007669"/>
    <property type="project" value="InterPro"/>
</dbReference>
<name>A0AAV0ADI8_PHORO</name>
<proteinExistence type="predicted"/>
<accession>A0AAV0ADI8</accession>
<evidence type="ECO:0000313" key="2">
    <source>
        <dbReference type="EMBL" id="CAH7456126.1"/>
    </source>
</evidence>
<gene>
    <name evidence="2" type="primary">Fuz</name>
    <name evidence="2" type="ORF">PHOROB_LOCUS17461</name>
</gene>
<comment type="caution">
    <text evidence="2">The sequence shown here is derived from an EMBL/GenBank/DDBJ whole genome shotgun (WGS) entry which is preliminary data.</text>
</comment>
<dbReference type="GO" id="GO:1905515">
    <property type="term" value="P:non-motile cilium assembly"/>
    <property type="evidence" value="ECO:0007669"/>
    <property type="project" value="TreeGrafter"/>
</dbReference>
<dbReference type="Proteomes" id="UP001152836">
    <property type="component" value="Unassembled WGS sequence"/>
</dbReference>
<dbReference type="PANTHER" id="PTHR13559:SF1">
    <property type="entry name" value="PROTEIN FUZZY HOMOLOG"/>
    <property type="match status" value="1"/>
</dbReference>
<dbReference type="EMBL" id="CALSGD010001635">
    <property type="protein sequence ID" value="CAH7456126.1"/>
    <property type="molecule type" value="Genomic_DNA"/>
</dbReference>
<dbReference type="InterPro" id="IPR026069">
    <property type="entry name" value="Fuzzy"/>
</dbReference>
<sequence>MGDEGPGSTVHLLCLAASSGVPLFCRSSGGGAPSRQQLPFSVVGSLNGVHMFGQNLDVQLNSARTEDTTVVWKSFHDRSLGGSEGTRDQTCSVAPVLDDPRVLACGLLDKLLTLSDP</sequence>
<organism evidence="2 3">
    <name type="scientific">Phodopus roborovskii</name>
    <name type="common">Roborovski's desert hamster</name>
    <name type="synonym">Cricetulus roborovskii</name>
    <dbReference type="NCBI Taxonomy" id="109678"/>
    <lineage>
        <taxon>Eukaryota</taxon>
        <taxon>Metazoa</taxon>
        <taxon>Chordata</taxon>
        <taxon>Craniata</taxon>
        <taxon>Vertebrata</taxon>
        <taxon>Euteleostomi</taxon>
        <taxon>Mammalia</taxon>
        <taxon>Eutheria</taxon>
        <taxon>Euarchontoglires</taxon>
        <taxon>Glires</taxon>
        <taxon>Rodentia</taxon>
        <taxon>Myomorpha</taxon>
        <taxon>Muroidea</taxon>
        <taxon>Cricetidae</taxon>
        <taxon>Cricetinae</taxon>
        <taxon>Phodopus</taxon>
    </lineage>
</organism>
<evidence type="ECO:0000259" key="1">
    <source>
        <dbReference type="Pfam" id="PF19036"/>
    </source>
</evidence>
<keyword evidence="3" id="KW-1185">Reference proteome</keyword>
<dbReference type="InterPro" id="IPR043972">
    <property type="entry name" value="FUZ/MON1/HPS1_longin_1"/>
</dbReference>
<reference evidence="2" key="1">
    <citation type="submission" date="2022-06" db="EMBL/GenBank/DDBJ databases">
        <authorList>
            <person name="Andreotti S."/>
            <person name="Wyler E."/>
        </authorList>
    </citation>
    <scope>NUCLEOTIDE SEQUENCE</scope>
</reference>
<evidence type="ECO:0000313" key="3">
    <source>
        <dbReference type="Proteomes" id="UP001152836"/>
    </source>
</evidence>
<protein>
    <submittedName>
        <fullName evidence="2">Fuz protein</fullName>
    </submittedName>
</protein>
<dbReference type="PANTHER" id="PTHR13559">
    <property type="entry name" value="INTRACELLULAR TRAFFIC PROTEIN-RELATED"/>
    <property type="match status" value="1"/>
</dbReference>